<dbReference type="InterPro" id="IPR037401">
    <property type="entry name" value="SnoaL-like"/>
</dbReference>
<dbReference type="AlphaFoldDB" id="A0A852U8W1"/>
<keyword evidence="2" id="KW-0413">Isomerase</keyword>
<dbReference type="RefSeq" id="WP_179645859.1">
    <property type="nucleotide sequence ID" value="NZ_BAAAYY010000014.1"/>
</dbReference>
<comment type="caution">
    <text evidence="2">The sequence shown here is derived from an EMBL/GenBank/DDBJ whole genome shotgun (WGS) entry which is preliminary data.</text>
</comment>
<dbReference type="GO" id="GO:0016853">
    <property type="term" value="F:isomerase activity"/>
    <property type="evidence" value="ECO:0007669"/>
    <property type="project" value="UniProtKB-KW"/>
</dbReference>
<feature type="domain" description="SnoaL-like" evidence="1">
    <location>
        <begin position="25"/>
        <end position="125"/>
    </location>
</feature>
<accession>A0A852U8W1</accession>
<evidence type="ECO:0000313" key="2">
    <source>
        <dbReference type="EMBL" id="NYE50370.1"/>
    </source>
</evidence>
<evidence type="ECO:0000313" key="3">
    <source>
        <dbReference type="Proteomes" id="UP000589036"/>
    </source>
</evidence>
<keyword evidence="3" id="KW-1185">Reference proteome</keyword>
<dbReference type="SUPFAM" id="SSF54427">
    <property type="entry name" value="NTF2-like"/>
    <property type="match status" value="1"/>
</dbReference>
<dbReference type="EMBL" id="JACCCC010000001">
    <property type="protein sequence ID" value="NYE50370.1"/>
    <property type="molecule type" value="Genomic_DNA"/>
</dbReference>
<reference evidence="2 3" key="1">
    <citation type="submission" date="2020-07" db="EMBL/GenBank/DDBJ databases">
        <title>Sequencing the genomes of 1000 actinobacteria strains.</title>
        <authorList>
            <person name="Klenk H.-P."/>
        </authorList>
    </citation>
    <scope>NUCLEOTIDE SEQUENCE [LARGE SCALE GENOMIC DNA]</scope>
    <source>
        <strain evidence="2 3">CXB654</strain>
    </source>
</reference>
<sequence>MTTNHDAHGPRAALPDDPALLHSVFAAAFNSGDSRAVDLAYEDRGVLVPAPGQPMTGPARVGAVEHLLRLGLPIDARTRHVYTADDIALLVVDWSIRGTARDGSDVHLEGTAADVARRGRDGLWRYVIDNPFGTA</sequence>
<dbReference type="Pfam" id="PF12680">
    <property type="entry name" value="SnoaL_2"/>
    <property type="match status" value="1"/>
</dbReference>
<organism evidence="2 3">
    <name type="scientific">Spinactinospora alkalitolerans</name>
    <dbReference type="NCBI Taxonomy" id="687207"/>
    <lineage>
        <taxon>Bacteria</taxon>
        <taxon>Bacillati</taxon>
        <taxon>Actinomycetota</taxon>
        <taxon>Actinomycetes</taxon>
        <taxon>Streptosporangiales</taxon>
        <taxon>Nocardiopsidaceae</taxon>
        <taxon>Spinactinospora</taxon>
    </lineage>
</organism>
<dbReference type="InterPro" id="IPR032710">
    <property type="entry name" value="NTF2-like_dom_sf"/>
</dbReference>
<protein>
    <submittedName>
        <fullName evidence="2">Ketosteroid isomerase-like protein</fullName>
    </submittedName>
</protein>
<gene>
    <name evidence="2" type="ORF">HDA32_005490</name>
</gene>
<dbReference type="Gene3D" id="3.10.450.50">
    <property type="match status" value="1"/>
</dbReference>
<dbReference type="Proteomes" id="UP000589036">
    <property type="component" value="Unassembled WGS sequence"/>
</dbReference>
<evidence type="ECO:0000259" key="1">
    <source>
        <dbReference type="Pfam" id="PF12680"/>
    </source>
</evidence>
<name>A0A852U8W1_9ACTN</name>
<proteinExistence type="predicted"/>